<dbReference type="Proteomes" id="UP000321491">
    <property type="component" value="Unassembled WGS sequence"/>
</dbReference>
<dbReference type="InterPro" id="IPR001182">
    <property type="entry name" value="FtsW/RodA"/>
</dbReference>
<feature type="transmembrane region" description="Helical" evidence="6">
    <location>
        <begin position="196"/>
        <end position="216"/>
    </location>
</feature>
<dbReference type="PANTHER" id="PTHR30474">
    <property type="entry name" value="CELL CYCLE PROTEIN"/>
    <property type="match status" value="1"/>
</dbReference>
<feature type="transmembrane region" description="Helical" evidence="6">
    <location>
        <begin position="283"/>
        <end position="312"/>
    </location>
</feature>
<evidence type="ECO:0000256" key="1">
    <source>
        <dbReference type="ARBA" id="ARBA00004141"/>
    </source>
</evidence>
<dbReference type="GO" id="GO:0015648">
    <property type="term" value="F:lipid-linked peptidoglycan transporter activity"/>
    <property type="evidence" value="ECO:0007669"/>
    <property type="project" value="TreeGrafter"/>
</dbReference>
<dbReference type="EMBL" id="BJXW01000007">
    <property type="protein sequence ID" value="GEN30290.1"/>
    <property type="molecule type" value="Genomic_DNA"/>
</dbReference>
<dbReference type="GO" id="GO:0032153">
    <property type="term" value="C:cell division site"/>
    <property type="evidence" value="ECO:0007669"/>
    <property type="project" value="TreeGrafter"/>
</dbReference>
<dbReference type="AlphaFoldDB" id="A0A511UUM2"/>
<dbReference type="InterPro" id="IPR018365">
    <property type="entry name" value="Cell_cycle_FtsW-rel_CS"/>
</dbReference>
<name>A0A511UUM2_9BACI</name>
<sequence length="394" mass="44185">MIKKHSHYMQYDLIIILILFISVSLLGIYSADHMEQYSGNNFVIKQLLWYLLGIGFLVIIQFLDLDQLNRASIYIYFFSVLLLIALFLSPESIAKPIKGAKSWFNQINGKPLPLSIQPSEFAKIGFILFLSSTISKHKNKFATATLKSDIILLAKIIGITLLPIAFISQESDFGSSMVYVFIAGVMILLSGINWRIIITLAIGGATFLGVAFWIIVTFPELSQNILGLEQYQINRVLNWFDPSHEDRDTYQFDLSIMALGSGQLFGKGIGNLEVYVPEAHSDFIFSIIGETFGFVGSSLVILLYFILLYRLLILGMKVYDYSKFAAYICFGYLSLIFIHAFQNIGMIVGVMPITGIPLLLLSYGGSSIMATMIGYGLVYRVAVEVSIQDDYLFK</sequence>
<gene>
    <name evidence="7" type="primary">rodA</name>
    <name evidence="7" type="ORF">CQU01_05280</name>
</gene>
<keyword evidence="2 6" id="KW-0812">Transmembrane</keyword>
<dbReference type="GO" id="GO:0051301">
    <property type="term" value="P:cell division"/>
    <property type="evidence" value="ECO:0007669"/>
    <property type="project" value="InterPro"/>
</dbReference>
<feature type="transmembrane region" description="Helical" evidence="6">
    <location>
        <begin position="114"/>
        <end position="134"/>
    </location>
</feature>
<comment type="caution">
    <text evidence="7">The sequence shown here is derived from an EMBL/GenBank/DDBJ whole genome shotgun (WGS) entry which is preliminary data.</text>
</comment>
<dbReference type="PROSITE" id="PS00428">
    <property type="entry name" value="FTSW_RODA_SPOVE"/>
    <property type="match status" value="1"/>
</dbReference>
<keyword evidence="4 6" id="KW-1133">Transmembrane helix</keyword>
<dbReference type="PANTHER" id="PTHR30474:SF1">
    <property type="entry name" value="PEPTIDOGLYCAN GLYCOSYLTRANSFERASE MRDB"/>
    <property type="match status" value="1"/>
</dbReference>
<feature type="transmembrane region" description="Helical" evidence="6">
    <location>
        <begin position="12"/>
        <end position="31"/>
    </location>
</feature>
<evidence type="ECO:0000313" key="7">
    <source>
        <dbReference type="EMBL" id="GEN30290.1"/>
    </source>
</evidence>
<feature type="transmembrane region" description="Helical" evidence="6">
    <location>
        <begin position="43"/>
        <end position="63"/>
    </location>
</feature>
<organism evidence="7 8">
    <name type="scientific">Cerasibacillus quisquiliarum</name>
    <dbReference type="NCBI Taxonomy" id="227865"/>
    <lineage>
        <taxon>Bacteria</taxon>
        <taxon>Bacillati</taxon>
        <taxon>Bacillota</taxon>
        <taxon>Bacilli</taxon>
        <taxon>Bacillales</taxon>
        <taxon>Bacillaceae</taxon>
        <taxon>Cerasibacillus</taxon>
    </lineage>
</organism>
<dbReference type="GO" id="GO:0008360">
    <property type="term" value="P:regulation of cell shape"/>
    <property type="evidence" value="ECO:0007669"/>
    <property type="project" value="UniProtKB-KW"/>
</dbReference>
<reference evidence="7 8" key="1">
    <citation type="submission" date="2019-07" db="EMBL/GenBank/DDBJ databases">
        <title>Whole genome shotgun sequence of Cerasibacillus quisquiliarum NBRC 102429.</title>
        <authorList>
            <person name="Hosoyama A."/>
            <person name="Uohara A."/>
            <person name="Ohji S."/>
            <person name="Ichikawa N."/>
        </authorList>
    </citation>
    <scope>NUCLEOTIDE SEQUENCE [LARGE SCALE GENOMIC DNA]</scope>
    <source>
        <strain evidence="7 8">NBRC 102429</strain>
    </source>
</reference>
<evidence type="ECO:0000256" key="4">
    <source>
        <dbReference type="ARBA" id="ARBA00022989"/>
    </source>
</evidence>
<evidence type="ECO:0000256" key="3">
    <source>
        <dbReference type="ARBA" id="ARBA00022960"/>
    </source>
</evidence>
<evidence type="ECO:0000256" key="6">
    <source>
        <dbReference type="SAM" id="Phobius"/>
    </source>
</evidence>
<accession>A0A511UUM2</accession>
<dbReference type="RefSeq" id="WP_146935405.1">
    <property type="nucleotide sequence ID" value="NZ_BJXW01000007.1"/>
</dbReference>
<keyword evidence="3" id="KW-0133">Cell shape</keyword>
<proteinExistence type="predicted"/>
<feature type="transmembrane region" description="Helical" evidence="6">
    <location>
        <begin position="173"/>
        <end position="189"/>
    </location>
</feature>
<keyword evidence="5 6" id="KW-0472">Membrane</keyword>
<evidence type="ECO:0000256" key="5">
    <source>
        <dbReference type="ARBA" id="ARBA00023136"/>
    </source>
</evidence>
<feature type="transmembrane region" description="Helical" evidence="6">
    <location>
        <begin position="75"/>
        <end position="94"/>
    </location>
</feature>
<feature type="transmembrane region" description="Helical" evidence="6">
    <location>
        <begin position="324"/>
        <end position="344"/>
    </location>
</feature>
<feature type="transmembrane region" description="Helical" evidence="6">
    <location>
        <begin position="146"/>
        <end position="167"/>
    </location>
</feature>
<comment type="subcellular location">
    <subcellularLocation>
        <location evidence="1">Membrane</location>
        <topology evidence="1">Multi-pass membrane protein</topology>
    </subcellularLocation>
</comment>
<evidence type="ECO:0000313" key="8">
    <source>
        <dbReference type="Proteomes" id="UP000321491"/>
    </source>
</evidence>
<evidence type="ECO:0000256" key="2">
    <source>
        <dbReference type="ARBA" id="ARBA00022692"/>
    </source>
</evidence>
<feature type="transmembrane region" description="Helical" evidence="6">
    <location>
        <begin position="356"/>
        <end position="378"/>
    </location>
</feature>
<protein>
    <submittedName>
        <fullName evidence="7">Rod shape-determining protein RodA</fullName>
    </submittedName>
</protein>
<keyword evidence="8" id="KW-1185">Reference proteome</keyword>
<dbReference type="Pfam" id="PF01098">
    <property type="entry name" value="FTSW_RODA_SPOVE"/>
    <property type="match status" value="1"/>
</dbReference>
<dbReference type="OrthoDB" id="9768187at2"/>
<dbReference type="GO" id="GO:0005886">
    <property type="term" value="C:plasma membrane"/>
    <property type="evidence" value="ECO:0007669"/>
    <property type="project" value="TreeGrafter"/>
</dbReference>